<comment type="caution">
    <text evidence="3">The sequence shown here is derived from an EMBL/GenBank/DDBJ whole genome shotgun (WGS) entry which is preliminary data.</text>
</comment>
<evidence type="ECO:0000313" key="3">
    <source>
        <dbReference type="EMBL" id="KGJ54737.1"/>
    </source>
</evidence>
<keyword evidence="1" id="KW-0472">Membrane</keyword>
<evidence type="ECO:0000313" key="4">
    <source>
        <dbReference type="Proteomes" id="UP000030008"/>
    </source>
</evidence>
<dbReference type="RefSeq" id="WP_044903708.1">
    <property type="nucleotide sequence ID" value="NZ_JQIF01000009.1"/>
</dbReference>
<dbReference type="Proteomes" id="UP000030008">
    <property type="component" value="Unassembled WGS sequence"/>
</dbReference>
<dbReference type="AlphaFoldDB" id="A0A099IC38"/>
<dbReference type="EMBL" id="JQIF01000009">
    <property type="protein sequence ID" value="KGJ54737.1"/>
    <property type="molecule type" value="Genomic_DNA"/>
</dbReference>
<gene>
    <name evidence="3" type="ORF">CIAN88_01980</name>
</gene>
<reference evidence="3 4" key="1">
    <citation type="submission" date="2014-08" db="EMBL/GenBank/DDBJ databases">
        <title>Clostridium innocuum, an unnegligible vancomycin-resistant pathogen causing extra-intestinal infections.</title>
        <authorList>
            <person name="Feng Y."/>
            <person name="Chiu C.-H."/>
        </authorList>
    </citation>
    <scope>NUCLEOTIDE SEQUENCE [LARGE SCALE GENOMIC DNA]</scope>
    <source>
        <strain evidence="3 4">AN88</strain>
    </source>
</reference>
<keyword evidence="1" id="KW-1133">Transmembrane helix</keyword>
<keyword evidence="1" id="KW-0812">Transmembrane</keyword>
<feature type="transmembrane region" description="Helical" evidence="1">
    <location>
        <begin position="34"/>
        <end position="54"/>
    </location>
</feature>
<protein>
    <recommendedName>
        <fullName evidence="2">Anti-sigma factor RsgI-like middle domain-containing protein</fullName>
    </recommendedName>
</protein>
<dbReference type="InterPro" id="IPR055431">
    <property type="entry name" value="RsgI_M"/>
</dbReference>
<proteinExistence type="predicted"/>
<feature type="domain" description="Anti-sigma factor RsgI-like middle" evidence="2">
    <location>
        <begin position="72"/>
        <end position="198"/>
    </location>
</feature>
<sequence length="249" mass="28564">MIFDEFDGIHASDEIKQKTLHNVMKQRSRKKRTGVTAALTLCVTCLLVVLFQPWRLMEASPAPAPAPTLAVYSYVTLDINPSMEWKLDEQQRVVRVTAYNKDADNILTELQLEGEQLDTALRMLLDNEQFSAYMKTGFLEVSVYSENSSVSLDLEQQINQQLEEVVPQNQFHCSHLDDDTHQEAQQHHMSAGKYRVIDEILRHDSAKSVEELQKLSMKELYSVLERYDPSAVPEGCHGRQMRKGHHHGR</sequence>
<evidence type="ECO:0000256" key="1">
    <source>
        <dbReference type="SAM" id="Phobius"/>
    </source>
</evidence>
<name>A0A099IC38_CLOIN</name>
<accession>A0A099IC38</accession>
<dbReference type="Pfam" id="PF23750">
    <property type="entry name" value="RsgI_M"/>
    <property type="match status" value="1"/>
</dbReference>
<organism evidence="3 4">
    <name type="scientific">Clostridium innocuum</name>
    <dbReference type="NCBI Taxonomy" id="1522"/>
    <lineage>
        <taxon>Bacteria</taxon>
        <taxon>Bacillati</taxon>
        <taxon>Bacillota</taxon>
        <taxon>Clostridia</taxon>
        <taxon>Eubacteriales</taxon>
        <taxon>Clostridiaceae</taxon>
        <taxon>Clostridium</taxon>
    </lineage>
</organism>
<evidence type="ECO:0000259" key="2">
    <source>
        <dbReference type="Pfam" id="PF23750"/>
    </source>
</evidence>